<feature type="domain" description="CBF1-interacting co-repressor CIR N-terminal" evidence="2">
    <location>
        <begin position="8"/>
        <end position="43"/>
    </location>
</feature>
<accession>A0AAW1D0J4</accession>
<dbReference type="AlphaFoldDB" id="A0AAW1D0J4"/>
<feature type="compositionally biased region" description="Basic and acidic residues" evidence="1">
    <location>
        <begin position="145"/>
        <end position="167"/>
    </location>
</feature>
<dbReference type="PANTHER" id="PTHR22093:SF0">
    <property type="entry name" value="LEUKOCYTE RECEPTOR CLUSTER MEMBER 1"/>
    <property type="match status" value="1"/>
</dbReference>
<feature type="compositionally biased region" description="Basic residues" evidence="1">
    <location>
        <begin position="102"/>
        <end position="113"/>
    </location>
</feature>
<proteinExistence type="predicted"/>
<comment type="caution">
    <text evidence="3">The sequence shown here is derived from an EMBL/GenBank/DDBJ whole genome shotgun (WGS) entry which is preliminary data.</text>
</comment>
<organism evidence="3 4">
    <name type="scientific">Rhynocoris fuscipes</name>
    <dbReference type="NCBI Taxonomy" id="488301"/>
    <lineage>
        <taxon>Eukaryota</taxon>
        <taxon>Metazoa</taxon>
        <taxon>Ecdysozoa</taxon>
        <taxon>Arthropoda</taxon>
        <taxon>Hexapoda</taxon>
        <taxon>Insecta</taxon>
        <taxon>Pterygota</taxon>
        <taxon>Neoptera</taxon>
        <taxon>Paraneoptera</taxon>
        <taxon>Hemiptera</taxon>
        <taxon>Heteroptera</taxon>
        <taxon>Panheteroptera</taxon>
        <taxon>Cimicomorpha</taxon>
        <taxon>Reduviidae</taxon>
        <taxon>Harpactorinae</taxon>
        <taxon>Harpactorini</taxon>
        <taxon>Rhynocoris</taxon>
    </lineage>
</organism>
<keyword evidence="4" id="KW-1185">Reference proteome</keyword>
<name>A0AAW1D0J4_9HEMI</name>
<feature type="region of interest" description="Disordered" evidence="1">
    <location>
        <begin position="91"/>
        <end position="167"/>
    </location>
</feature>
<dbReference type="Pfam" id="PF10197">
    <property type="entry name" value="Cir_N"/>
    <property type="match status" value="1"/>
</dbReference>
<dbReference type="SMART" id="SM01083">
    <property type="entry name" value="Cir_N"/>
    <property type="match status" value="1"/>
</dbReference>
<feature type="compositionally biased region" description="Low complexity" evidence="1">
    <location>
        <begin position="114"/>
        <end position="124"/>
    </location>
</feature>
<dbReference type="PANTHER" id="PTHR22093">
    <property type="entry name" value="LEUKOCYTE RECEPTOR CLUSTER LRC MEMBER 1"/>
    <property type="match status" value="1"/>
</dbReference>
<dbReference type="InterPro" id="IPR019339">
    <property type="entry name" value="CIR_N_dom"/>
</dbReference>
<protein>
    <recommendedName>
        <fullName evidence="2">CBF1-interacting co-repressor CIR N-terminal domain-containing protein</fullName>
    </recommendedName>
</protein>
<evidence type="ECO:0000256" key="1">
    <source>
        <dbReference type="SAM" id="MobiDB-lite"/>
    </source>
</evidence>
<dbReference type="Proteomes" id="UP001461498">
    <property type="component" value="Unassembled WGS sequence"/>
</dbReference>
<gene>
    <name evidence="3" type="ORF">O3M35_011189</name>
</gene>
<evidence type="ECO:0000313" key="4">
    <source>
        <dbReference type="Proteomes" id="UP001461498"/>
    </source>
</evidence>
<dbReference type="EMBL" id="JAPXFL010000008">
    <property type="protein sequence ID" value="KAK9502407.1"/>
    <property type="molecule type" value="Genomic_DNA"/>
</dbReference>
<evidence type="ECO:0000313" key="3">
    <source>
        <dbReference type="EMBL" id="KAK9502407.1"/>
    </source>
</evidence>
<sequence length="167" mass="19619">MNILPHKSWHVRTKANIARVRRDEAKAAEEEKLRQKRIRISSEAPDKHINFFEELEKGEANIVKGNRDYEQEKKEEQEKYEKKIGYLTYLGQDTVESTENTRKKKKSGRKRKLSTSSSSSSSLGEHTDSKRTLNLNDLRAKRLKREREEKERAEKLLAKLRGEPVQK</sequence>
<dbReference type="InterPro" id="IPR039875">
    <property type="entry name" value="LENG1-like"/>
</dbReference>
<reference evidence="3 4" key="1">
    <citation type="submission" date="2022-12" db="EMBL/GenBank/DDBJ databases">
        <title>Chromosome-level genome assembly of true bugs.</title>
        <authorList>
            <person name="Ma L."/>
            <person name="Li H."/>
        </authorList>
    </citation>
    <scope>NUCLEOTIDE SEQUENCE [LARGE SCALE GENOMIC DNA]</scope>
    <source>
        <strain evidence="3">Lab_2022b</strain>
    </source>
</reference>
<evidence type="ECO:0000259" key="2">
    <source>
        <dbReference type="SMART" id="SM01083"/>
    </source>
</evidence>